<accession>A0A3P7U2T6</accession>
<dbReference type="AlphaFoldDB" id="A0A183F2J0"/>
<protein>
    <submittedName>
        <fullName evidence="3">Cytochrome b-c1 complex subunit 7</fullName>
    </submittedName>
</protein>
<dbReference type="GO" id="GO:0045275">
    <property type="term" value="C:respiratory chain complex III"/>
    <property type="evidence" value="ECO:0007669"/>
    <property type="project" value="InterPro"/>
</dbReference>
<dbReference type="EMBL" id="UZAH01000227">
    <property type="protein sequence ID" value="VDO18734.1"/>
    <property type="molecule type" value="Genomic_DNA"/>
</dbReference>
<reference evidence="1 2" key="1">
    <citation type="submission" date="2018-11" db="EMBL/GenBank/DDBJ databases">
        <authorList>
            <consortium name="Pathogen Informatics"/>
        </authorList>
    </citation>
    <scope>NUCLEOTIDE SEQUENCE [LARGE SCALE GENOMIC DNA]</scope>
</reference>
<organism evidence="2 3">
    <name type="scientific">Heligmosomoides polygyrus</name>
    <name type="common">Parasitic roundworm</name>
    <dbReference type="NCBI Taxonomy" id="6339"/>
    <lineage>
        <taxon>Eukaryota</taxon>
        <taxon>Metazoa</taxon>
        <taxon>Ecdysozoa</taxon>
        <taxon>Nematoda</taxon>
        <taxon>Chromadorea</taxon>
        <taxon>Rhabditida</taxon>
        <taxon>Rhabditina</taxon>
        <taxon>Rhabditomorpha</taxon>
        <taxon>Strongyloidea</taxon>
        <taxon>Heligmosomidae</taxon>
        <taxon>Heligmosomoides</taxon>
    </lineage>
</organism>
<name>A0A183F2J0_HELPZ</name>
<dbReference type="GO" id="GO:0006122">
    <property type="term" value="P:mitochondrial electron transport, ubiquinol to cytochrome c"/>
    <property type="evidence" value="ECO:0007669"/>
    <property type="project" value="InterPro"/>
</dbReference>
<evidence type="ECO:0000313" key="2">
    <source>
        <dbReference type="Proteomes" id="UP000050761"/>
    </source>
</evidence>
<dbReference type="GO" id="GO:0005739">
    <property type="term" value="C:mitochondrion"/>
    <property type="evidence" value="ECO:0007669"/>
    <property type="project" value="GOC"/>
</dbReference>
<dbReference type="Proteomes" id="UP000050761">
    <property type="component" value="Unassembled WGS sequence"/>
</dbReference>
<sequence length="81" mass="9885">MAASNGIKFSYNNTAVNWMRKFGWNRFWEGRQYGLLFYDTYFEPAPKVMEVVRRLNLEWPHLFNQRKMRLSLAHTLAFHRE</sequence>
<reference evidence="3" key="2">
    <citation type="submission" date="2019-09" db="UniProtKB">
        <authorList>
            <consortium name="WormBaseParasite"/>
        </authorList>
    </citation>
    <scope>IDENTIFICATION</scope>
</reference>
<keyword evidence="2" id="KW-1185">Reference proteome</keyword>
<dbReference type="SUPFAM" id="SSF81524">
    <property type="entry name" value="14 kDa protein of cytochrome bc1 complex (Ubiquinol-cytochrome c reductase)"/>
    <property type="match status" value="1"/>
</dbReference>
<dbReference type="OrthoDB" id="425749at2759"/>
<gene>
    <name evidence="1" type="ORF">HPBE_LOCUS352</name>
</gene>
<proteinExistence type="predicted"/>
<dbReference type="Gene3D" id="1.10.1090.10">
    <property type="entry name" value="Cytochrome b-c1 complex subunit 7"/>
    <property type="match status" value="1"/>
</dbReference>
<evidence type="ECO:0000313" key="3">
    <source>
        <dbReference type="WBParaSite" id="HPBE_0000035101-mRNA-1"/>
    </source>
</evidence>
<dbReference type="WBParaSite" id="HPBE_0000035101-mRNA-1">
    <property type="protein sequence ID" value="HPBE_0000035101-mRNA-1"/>
    <property type="gene ID" value="HPBE_0000035101"/>
</dbReference>
<dbReference type="InterPro" id="IPR036544">
    <property type="entry name" value="QCR7_sf"/>
</dbReference>
<evidence type="ECO:0000313" key="1">
    <source>
        <dbReference type="EMBL" id="VDO18734.1"/>
    </source>
</evidence>
<accession>A0A183F2J0</accession>